<comment type="caution">
    <text evidence="18">The sequence shown here is derived from an EMBL/GenBank/DDBJ whole genome shotgun (WGS) entry which is preliminary data.</text>
</comment>
<evidence type="ECO:0000256" key="3">
    <source>
        <dbReference type="ARBA" id="ARBA00022448"/>
    </source>
</evidence>
<dbReference type="PROSITE" id="PS51257">
    <property type="entry name" value="PROKAR_LIPOPROTEIN"/>
    <property type="match status" value="1"/>
</dbReference>
<organism evidence="18 19">
    <name type="scientific">Futiania mangrovi</name>
    <dbReference type="NCBI Taxonomy" id="2959716"/>
    <lineage>
        <taxon>Bacteria</taxon>
        <taxon>Pseudomonadati</taxon>
        <taxon>Pseudomonadota</taxon>
        <taxon>Alphaproteobacteria</taxon>
        <taxon>Futianiales</taxon>
        <taxon>Futianiaceae</taxon>
        <taxon>Futiania</taxon>
    </lineage>
</organism>
<keyword evidence="3" id="KW-0813">Transport</keyword>
<dbReference type="Gene3D" id="3.30.1950.10">
    <property type="entry name" value="wza like domain"/>
    <property type="match status" value="1"/>
</dbReference>
<dbReference type="GO" id="GO:0009279">
    <property type="term" value="C:cell outer membrane"/>
    <property type="evidence" value="ECO:0007669"/>
    <property type="project" value="UniProtKB-SubCell"/>
</dbReference>
<keyword evidence="8" id="KW-0625">Polysaccharide transport</keyword>
<comment type="subcellular location">
    <subcellularLocation>
        <location evidence="1">Cell outer membrane</location>
        <topology evidence="1">Multi-pass membrane protein</topology>
    </subcellularLocation>
</comment>
<keyword evidence="5" id="KW-0762">Sugar transport</keyword>
<evidence type="ECO:0000256" key="1">
    <source>
        <dbReference type="ARBA" id="ARBA00004571"/>
    </source>
</evidence>
<dbReference type="InterPro" id="IPR003715">
    <property type="entry name" value="Poly_export_N"/>
</dbReference>
<evidence type="ECO:0000313" key="19">
    <source>
        <dbReference type="Proteomes" id="UP001055804"/>
    </source>
</evidence>
<keyword evidence="9" id="KW-0406">Ion transport</keyword>
<dbReference type="EMBL" id="JAMZFT010000001">
    <property type="protein sequence ID" value="MCP1335893.1"/>
    <property type="molecule type" value="Genomic_DNA"/>
</dbReference>
<evidence type="ECO:0000313" key="18">
    <source>
        <dbReference type="EMBL" id="MCP1335893.1"/>
    </source>
</evidence>
<keyword evidence="6" id="KW-0812">Transmembrane</keyword>
<dbReference type="PANTHER" id="PTHR33619">
    <property type="entry name" value="POLYSACCHARIDE EXPORT PROTEIN GFCE-RELATED"/>
    <property type="match status" value="1"/>
</dbReference>
<keyword evidence="11" id="KW-0472">Membrane</keyword>
<dbReference type="GO" id="GO:0006811">
    <property type="term" value="P:monoatomic ion transport"/>
    <property type="evidence" value="ECO:0007669"/>
    <property type="project" value="UniProtKB-KW"/>
</dbReference>
<gene>
    <name evidence="18" type="ORF">NJQ99_05680</name>
</gene>
<evidence type="ECO:0000256" key="9">
    <source>
        <dbReference type="ARBA" id="ARBA00023065"/>
    </source>
</evidence>
<keyword evidence="13" id="KW-0998">Cell outer membrane</keyword>
<feature type="signal peptide" evidence="15">
    <location>
        <begin position="1"/>
        <end position="25"/>
    </location>
</feature>
<evidence type="ECO:0000256" key="11">
    <source>
        <dbReference type="ARBA" id="ARBA00023136"/>
    </source>
</evidence>
<dbReference type="GO" id="GO:0015159">
    <property type="term" value="F:polysaccharide transmembrane transporter activity"/>
    <property type="evidence" value="ECO:0007669"/>
    <property type="project" value="InterPro"/>
</dbReference>
<dbReference type="GO" id="GO:0046930">
    <property type="term" value="C:pore complex"/>
    <property type="evidence" value="ECO:0007669"/>
    <property type="project" value="UniProtKB-KW"/>
</dbReference>
<dbReference type="Pfam" id="PF02563">
    <property type="entry name" value="Poly_export"/>
    <property type="match status" value="1"/>
</dbReference>
<reference evidence="18" key="1">
    <citation type="submission" date="2022-06" db="EMBL/GenBank/DDBJ databases">
        <title>Isolation and Genomics of Futiania mangrovii gen. nov., sp. nov., a Rare and Metabolically-versatile member in the Class Alphaproteobacteria.</title>
        <authorList>
            <person name="Liu L."/>
            <person name="Huang W.-C."/>
            <person name="Pan J."/>
            <person name="Li J."/>
            <person name="Huang Y."/>
            <person name="Du H."/>
            <person name="Liu Y."/>
            <person name="Li M."/>
        </authorList>
    </citation>
    <scope>NUCLEOTIDE SEQUENCE</scope>
    <source>
        <strain evidence="18">FT118</strain>
    </source>
</reference>
<keyword evidence="14" id="KW-0449">Lipoprotein</keyword>
<proteinExistence type="inferred from homology"/>
<evidence type="ECO:0000256" key="12">
    <source>
        <dbReference type="ARBA" id="ARBA00023139"/>
    </source>
</evidence>
<evidence type="ECO:0000259" key="17">
    <source>
        <dbReference type="Pfam" id="PF22461"/>
    </source>
</evidence>
<keyword evidence="12" id="KW-0564">Palmitate</keyword>
<protein>
    <submittedName>
        <fullName evidence="18">Polysaccharide export protein</fullName>
    </submittedName>
</protein>
<evidence type="ECO:0000256" key="10">
    <source>
        <dbReference type="ARBA" id="ARBA00023114"/>
    </source>
</evidence>
<dbReference type="NCBIfam" id="TIGR03027">
    <property type="entry name" value="pepcterm_export"/>
    <property type="match status" value="1"/>
</dbReference>
<feature type="domain" description="SLBB" evidence="17">
    <location>
        <begin position="123"/>
        <end position="204"/>
    </location>
</feature>
<evidence type="ECO:0000256" key="2">
    <source>
        <dbReference type="ARBA" id="ARBA00009450"/>
    </source>
</evidence>
<evidence type="ECO:0000256" key="6">
    <source>
        <dbReference type="ARBA" id="ARBA00022692"/>
    </source>
</evidence>
<feature type="chain" id="PRO_5039933282" evidence="15">
    <location>
        <begin position="26"/>
        <end position="209"/>
    </location>
</feature>
<dbReference type="AlphaFoldDB" id="A0A9J6PA56"/>
<sequence length="209" mass="22520">MMRLPGLLKSVVLTIVLALGLSACATSNNPPAPREAVAPTASPDYVLGPLDQIQVFVWRSPELSSQVPVRPDGRISLPLIEDMQAAGKTPTQLARDIEEALKVYVQNPIVTVIVDNFQGALNQQVRVVGQAAQPQAIPFRAGMTVLDVVIATGGLTEFADGNRAVIVRYTGDTEQAYNVRLDDLIRYGDIKANVPMLPGDVLIIPEAWL</sequence>
<dbReference type="Pfam" id="PF22461">
    <property type="entry name" value="SLBB_2"/>
    <property type="match status" value="1"/>
</dbReference>
<comment type="similarity">
    <text evidence="2">Belongs to the BexD/CtrA/VexA family.</text>
</comment>
<keyword evidence="19" id="KW-1185">Reference proteome</keyword>
<evidence type="ECO:0000256" key="5">
    <source>
        <dbReference type="ARBA" id="ARBA00022597"/>
    </source>
</evidence>
<dbReference type="InterPro" id="IPR017477">
    <property type="entry name" value="PEP-CTERM_polysacc_export"/>
</dbReference>
<dbReference type="PANTHER" id="PTHR33619:SF3">
    <property type="entry name" value="POLYSACCHARIDE EXPORT PROTEIN GFCE-RELATED"/>
    <property type="match status" value="1"/>
</dbReference>
<dbReference type="Proteomes" id="UP001055804">
    <property type="component" value="Unassembled WGS sequence"/>
</dbReference>
<name>A0A9J6PA56_9PROT</name>
<dbReference type="RefSeq" id="WP_269331820.1">
    <property type="nucleotide sequence ID" value="NZ_JAMZFT010000001.1"/>
</dbReference>
<evidence type="ECO:0000259" key="16">
    <source>
        <dbReference type="Pfam" id="PF02563"/>
    </source>
</evidence>
<evidence type="ECO:0000256" key="8">
    <source>
        <dbReference type="ARBA" id="ARBA00023047"/>
    </source>
</evidence>
<keyword evidence="10" id="KW-0626">Porin</keyword>
<feature type="domain" description="Polysaccharide export protein N-terminal" evidence="16">
    <location>
        <begin position="41"/>
        <end position="114"/>
    </location>
</feature>
<evidence type="ECO:0000256" key="13">
    <source>
        <dbReference type="ARBA" id="ARBA00023237"/>
    </source>
</evidence>
<keyword evidence="7 15" id="KW-0732">Signal</keyword>
<accession>A0A9J6PA56</accession>
<dbReference type="Gene3D" id="3.10.560.10">
    <property type="entry name" value="Outer membrane lipoprotein wza domain like"/>
    <property type="match status" value="1"/>
</dbReference>
<evidence type="ECO:0000256" key="7">
    <source>
        <dbReference type="ARBA" id="ARBA00022729"/>
    </source>
</evidence>
<dbReference type="InterPro" id="IPR049712">
    <property type="entry name" value="Poly_export"/>
</dbReference>
<evidence type="ECO:0000256" key="14">
    <source>
        <dbReference type="ARBA" id="ARBA00023288"/>
    </source>
</evidence>
<evidence type="ECO:0000256" key="15">
    <source>
        <dbReference type="SAM" id="SignalP"/>
    </source>
</evidence>
<evidence type="ECO:0000256" key="4">
    <source>
        <dbReference type="ARBA" id="ARBA00022452"/>
    </source>
</evidence>
<dbReference type="GO" id="GO:0015288">
    <property type="term" value="F:porin activity"/>
    <property type="evidence" value="ECO:0007669"/>
    <property type="project" value="UniProtKB-KW"/>
</dbReference>
<dbReference type="InterPro" id="IPR054765">
    <property type="entry name" value="SLBB_dom"/>
</dbReference>
<keyword evidence="4" id="KW-1134">Transmembrane beta strand</keyword>